<sequence length="258" mass="28900">MAIKIPSMPSDAFRGLGKPMLDLIFPIHVQCAICEDEISGESYFCESCMAKTLVSSDQICMKCGRPLELSREHYRAYGGICPICQTHFSYFKYHRAFTLYEGRAKQLLLSVKYKGNLQYTPIIAEGMARALHESPFDGAFDIIVPVPIHKRRQLFRGFNQAAVYAEALSAYDSEIPVIHLLKRVKSTKKLKNLDKEARNRMMENAIIIEKSQAHLIDGKSVLLVDDIFTTGATLNACARALYESGADSIFAITFAMGK</sequence>
<dbReference type="InterPro" id="IPR051910">
    <property type="entry name" value="ComF/GntX_DNA_util-trans"/>
</dbReference>
<comment type="caution">
    <text evidence="4">The sequence shown here is derived from an EMBL/GenBank/DDBJ whole genome shotgun (WGS) entry which is preliminary data.</text>
</comment>
<comment type="similarity">
    <text evidence="1">Belongs to the ComF/GntX family.</text>
</comment>
<evidence type="ECO:0000259" key="3">
    <source>
        <dbReference type="Pfam" id="PF18912"/>
    </source>
</evidence>
<dbReference type="InterPro" id="IPR000836">
    <property type="entry name" value="PRTase_dom"/>
</dbReference>
<evidence type="ECO:0000259" key="2">
    <source>
        <dbReference type="Pfam" id="PF00156"/>
    </source>
</evidence>
<dbReference type="Gene3D" id="3.40.50.2020">
    <property type="match status" value="1"/>
</dbReference>
<gene>
    <name evidence="4" type="ORF">KHM83_03800</name>
</gene>
<proteinExistence type="inferred from homology"/>
<dbReference type="PANTHER" id="PTHR47505:SF1">
    <property type="entry name" value="DNA UTILIZATION PROTEIN YHGH"/>
    <property type="match status" value="1"/>
</dbReference>
<dbReference type="Pfam" id="PF00156">
    <property type="entry name" value="Pribosyltran"/>
    <property type="match status" value="1"/>
</dbReference>
<name>A0ABS5PP26_9FIRM</name>
<dbReference type="Pfam" id="PF18912">
    <property type="entry name" value="DZR_2"/>
    <property type="match status" value="1"/>
</dbReference>
<accession>A0ABS5PP26</accession>
<dbReference type="EMBL" id="JAHBCL010000005">
    <property type="protein sequence ID" value="MBS7525797.1"/>
    <property type="molecule type" value="Genomic_DNA"/>
</dbReference>
<keyword evidence="5" id="KW-1185">Reference proteome</keyword>
<evidence type="ECO:0000256" key="1">
    <source>
        <dbReference type="ARBA" id="ARBA00008007"/>
    </source>
</evidence>
<organism evidence="4 5">
    <name type="scientific">Fusibacter paucivorans</name>
    <dbReference type="NCBI Taxonomy" id="76009"/>
    <lineage>
        <taxon>Bacteria</taxon>
        <taxon>Bacillati</taxon>
        <taxon>Bacillota</taxon>
        <taxon>Clostridia</taxon>
        <taxon>Eubacteriales</taxon>
        <taxon>Eubacteriales Family XII. Incertae Sedis</taxon>
        <taxon>Fusibacter</taxon>
    </lineage>
</organism>
<feature type="domain" description="Phosphoribosyltransferase" evidence="2">
    <location>
        <begin position="183"/>
        <end position="254"/>
    </location>
</feature>
<feature type="domain" description="Double zinc ribbon" evidence="3">
    <location>
        <begin position="20"/>
        <end position="84"/>
    </location>
</feature>
<dbReference type="InterPro" id="IPR029057">
    <property type="entry name" value="PRTase-like"/>
</dbReference>
<dbReference type="RefSeq" id="WP_213235582.1">
    <property type="nucleotide sequence ID" value="NZ_JAHBCL010000005.1"/>
</dbReference>
<dbReference type="CDD" id="cd06223">
    <property type="entry name" value="PRTases_typeI"/>
    <property type="match status" value="1"/>
</dbReference>
<dbReference type="Proteomes" id="UP000746471">
    <property type="component" value="Unassembled WGS sequence"/>
</dbReference>
<dbReference type="PANTHER" id="PTHR47505">
    <property type="entry name" value="DNA UTILIZATION PROTEIN YHGH"/>
    <property type="match status" value="1"/>
</dbReference>
<evidence type="ECO:0000313" key="5">
    <source>
        <dbReference type="Proteomes" id="UP000746471"/>
    </source>
</evidence>
<reference evidence="4 5" key="1">
    <citation type="submission" date="2021-05" db="EMBL/GenBank/DDBJ databases">
        <title>Fusibacter ferrireducens sp. nov., an anaerobic, sulfur- and Fe-reducing bacterium isolated from the mangrove sediment.</title>
        <authorList>
            <person name="Qiu D."/>
        </authorList>
    </citation>
    <scope>NUCLEOTIDE SEQUENCE [LARGE SCALE GENOMIC DNA]</scope>
    <source>
        <strain evidence="4 5">DSM 12116</strain>
    </source>
</reference>
<evidence type="ECO:0000313" key="4">
    <source>
        <dbReference type="EMBL" id="MBS7525797.1"/>
    </source>
</evidence>
<protein>
    <submittedName>
        <fullName evidence="4">ComF family protein</fullName>
    </submittedName>
</protein>
<dbReference type="InterPro" id="IPR044005">
    <property type="entry name" value="DZR_2"/>
</dbReference>
<dbReference type="SUPFAM" id="SSF53271">
    <property type="entry name" value="PRTase-like"/>
    <property type="match status" value="1"/>
</dbReference>